<dbReference type="EMBL" id="CAMKVN010024644">
    <property type="protein sequence ID" value="CAI2200542.1"/>
    <property type="molecule type" value="Genomic_DNA"/>
</dbReference>
<reference evidence="1" key="1">
    <citation type="submission" date="2022-08" db="EMBL/GenBank/DDBJ databases">
        <authorList>
            <person name="Kallberg Y."/>
            <person name="Tangrot J."/>
            <person name="Rosling A."/>
        </authorList>
    </citation>
    <scope>NUCLEOTIDE SEQUENCE</scope>
    <source>
        <strain evidence="1">Wild A</strain>
    </source>
</reference>
<protein>
    <submittedName>
        <fullName evidence="1">370_t:CDS:1</fullName>
    </submittedName>
</protein>
<name>A0A9W4TCI6_9GLOM</name>
<proteinExistence type="predicted"/>
<sequence length="142" mass="17072">PIKETKSFYSSGLEIKVTDQIFKRIQSFVEFVHEDKRSFFMTILESEKQNVESLINTQLTLKDIELIQKDKELIQKDKVLDIMAINTGRIYMEYLKMKGIYHLRGVLELFETVHMDHILGNRENKWMDFFENKEELKIFQNF</sequence>
<evidence type="ECO:0000313" key="1">
    <source>
        <dbReference type="EMBL" id="CAI2200542.1"/>
    </source>
</evidence>
<comment type="caution">
    <text evidence="1">The sequence shown here is derived from an EMBL/GenBank/DDBJ whole genome shotgun (WGS) entry which is preliminary data.</text>
</comment>
<feature type="non-terminal residue" evidence="1">
    <location>
        <position position="1"/>
    </location>
</feature>
<organism evidence="1 2">
    <name type="scientific">Funneliformis geosporum</name>
    <dbReference type="NCBI Taxonomy" id="1117311"/>
    <lineage>
        <taxon>Eukaryota</taxon>
        <taxon>Fungi</taxon>
        <taxon>Fungi incertae sedis</taxon>
        <taxon>Mucoromycota</taxon>
        <taxon>Glomeromycotina</taxon>
        <taxon>Glomeromycetes</taxon>
        <taxon>Glomerales</taxon>
        <taxon>Glomeraceae</taxon>
        <taxon>Funneliformis</taxon>
    </lineage>
</organism>
<evidence type="ECO:0000313" key="2">
    <source>
        <dbReference type="Proteomes" id="UP001153678"/>
    </source>
</evidence>
<feature type="non-terminal residue" evidence="1">
    <location>
        <position position="142"/>
    </location>
</feature>
<dbReference type="Proteomes" id="UP001153678">
    <property type="component" value="Unassembled WGS sequence"/>
</dbReference>
<gene>
    <name evidence="1" type="ORF">FWILDA_LOCUS19621</name>
</gene>
<keyword evidence="2" id="KW-1185">Reference proteome</keyword>
<dbReference type="AlphaFoldDB" id="A0A9W4TCI6"/>
<accession>A0A9W4TCI6</accession>
<dbReference type="OrthoDB" id="2427981at2759"/>